<feature type="domain" description="ENPP1-3/EXOG-like endonuclease/phosphodiesterase" evidence="2">
    <location>
        <begin position="671"/>
        <end position="884"/>
    </location>
</feature>
<evidence type="ECO:0000313" key="5">
    <source>
        <dbReference type="Proteomes" id="UP001066276"/>
    </source>
</evidence>
<accession>A0AAV7WEZ4</accession>
<keyword evidence="5" id="KW-1185">Reference proteome</keyword>
<dbReference type="EMBL" id="JANPWB010000002">
    <property type="protein sequence ID" value="KAJ1211933.1"/>
    <property type="molecule type" value="Genomic_DNA"/>
</dbReference>
<evidence type="ECO:0000256" key="1">
    <source>
        <dbReference type="SAM" id="MobiDB-lite"/>
    </source>
</evidence>
<dbReference type="AlphaFoldDB" id="A0AAV7WEZ4"/>
<dbReference type="GO" id="GO:0016787">
    <property type="term" value="F:hydrolase activity"/>
    <property type="evidence" value="ECO:0007669"/>
    <property type="project" value="InterPro"/>
</dbReference>
<dbReference type="Gene3D" id="3.40.570.10">
    <property type="entry name" value="Extracellular Endonuclease, subunit A"/>
    <property type="match status" value="1"/>
</dbReference>
<feature type="domain" description="DNA/RNA non-specific endonuclease/pyrophosphatase/phosphodiesterase" evidence="3">
    <location>
        <begin position="670"/>
        <end position="876"/>
    </location>
</feature>
<proteinExistence type="predicted"/>
<protein>
    <recommendedName>
        <fullName evidence="6">Endonuclease domain-containing 1 protein</fullName>
    </recommendedName>
</protein>
<dbReference type="Proteomes" id="UP001066276">
    <property type="component" value="Chromosome 1_2"/>
</dbReference>
<reference evidence="4" key="1">
    <citation type="journal article" date="2022" name="bioRxiv">
        <title>Sequencing and chromosome-scale assembly of the giantPleurodeles waltlgenome.</title>
        <authorList>
            <person name="Brown T."/>
            <person name="Elewa A."/>
            <person name="Iarovenko S."/>
            <person name="Subramanian E."/>
            <person name="Araus A.J."/>
            <person name="Petzold A."/>
            <person name="Susuki M."/>
            <person name="Suzuki K.-i.T."/>
            <person name="Hayashi T."/>
            <person name="Toyoda A."/>
            <person name="Oliveira C."/>
            <person name="Osipova E."/>
            <person name="Leigh N.D."/>
            <person name="Simon A."/>
            <person name="Yun M.H."/>
        </authorList>
    </citation>
    <scope>NUCLEOTIDE SEQUENCE</scope>
    <source>
        <strain evidence="4">20211129_DDA</strain>
        <tissue evidence="4">Liver</tissue>
    </source>
</reference>
<dbReference type="InterPro" id="IPR044929">
    <property type="entry name" value="DNA/RNA_non-sp_Endonuclease_sf"/>
</dbReference>
<name>A0AAV7WEZ4_PLEWA</name>
<feature type="region of interest" description="Disordered" evidence="1">
    <location>
        <begin position="38"/>
        <end position="83"/>
    </location>
</feature>
<evidence type="ECO:0000259" key="2">
    <source>
        <dbReference type="SMART" id="SM00477"/>
    </source>
</evidence>
<evidence type="ECO:0000313" key="4">
    <source>
        <dbReference type="EMBL" id="KAJ1211933.1"/>
    </source>
</evidence>
<dbReference type="PANTHER" id="PTHR21472:SF26">
    <property type="entry name" value="ENDONUCLEASE DOMAIN CONTAINING 1"/>
    <property type="match status" value="1"/>
</dbReference>
<dbReference type="GO" id="GO:0003676">
    <property type="term" value="F:nucleic acid binding"/>
    <property type="evidence" value="ECO:0007669"/>
    <property type="project" value="InterPro"/>
</dbReference>
<evidence type="ECO:0000259" key="3">
    <source>
        <dbReference type="SMART" id="SM00892"/>
    </source>
</evidence>
<dbReference type="SUPFAM" id="SSF54060">
    <property type="entry name" value="His-Me finger endonucleases"/>
    <property type="match status" value="1"/>
</dbReference>
<dbReference type="SMART" id="SM00477">
    <property type="entry name" value="NUC"/>
    <property type="match status" value="1"/>
</dbReference>
<comment type="caution">
    <text evidence="4">The sequence shown here is derived from an EMBL/GenBank/DDBJ whole genome shotgun (WGS) entry which is preliminary data.</text>
</comment>
<sequence>MNECQETAPVINISASSSDSLSACSFPEKIPVQLTESLTSLRDFTPLDSKDGSESSQGSVPVPLSEQIKPKEEASSDADSNSCTLRNQDMTLLEINGKLCNSVEESESSDDSGSCLAVNKPADSAVQMAHTPEFSDCGDTPALSNNIIEFSDNEETVPVSSEFMDFSDCEKIPAVTKIVMDFSESLKISSVSKQTVEISEKEESQQSETKQPVIRNERLLLELDTVAASTTDPDLLIPANVYPVFSSTISEEQISELPVSHLDVQSATPTSPAVSLKLKTPETQQSETEAQVLKDIICPTKTKDLNLNLVFEDLMISTVLSVLLQETIINSKSRAENLGNSVKVISEETPVLFLSKEQPFNVNRVEDQLPVVETPCKETISDTMNTPQSTCNDEISVLSEDHPKELACETSTFSDVNPVSKDLKTLVAPEFDTPKSSKMKENSDFFMFTLRTPVTHASQVSMLCKPQTTINVNTAAETDKSFLFEGVTDLTVTNTPLISSKEDSTEQETKVLKNTAQDVIPDLLALESTSPETNSMHSSHITRTIKRKDIGAHMGINTCFAHWMIHLERHHLRRITILGYIKGCFGLLCGDTGEKPEGERKNWMKRRFLRDNFIMSLLHVLGVILCSLTLGNAEVFTNAFQNCREFFYKDTEPSGIVPKNSARICQFYEKQYRFATMYDRDLLIPLYSAYIYERGVAERAEWMIEPQLVDTSYSRAMEEEHLAKIDRKKLNASQAVDADYAGAVYYDRGHLNPTSHHVAGPASKSTCTLTNIVPQDSTLNQGPWAQYEDATMKKNTTGCQKTYAIVGVIPGKKTISSGRVNVPSKMWAAACCITTTRGVKSWAVIANNTKTGIVKSITVKELQEEIGNYTKRGVHLFHEECPEYCEPEDENSLWPVDASHIPSEL</sequence>
<organism evidence="4 5">
    <name type="scientific">Pleurodeles waltl</name>
    <name type="common">Iberian ribbed newt</name>
    <dbReference type="NCBI Taxonomy" id="8319"/>
    <lineage>
        <taxon>Eukaryota</taxon>
        <taxon>Metazoa</taxon>
        <taxon>Chordata</taxon>
        <taxon>Craniata</taxon>
        <taxon>Vertebrata</taxon>
        <taxon>Euteleostomi</taxon>
        <taxon>Amphibia</taxon>
        <taxon>Batrachia</taxon>
        <taxon>Caudata</taxon>
        <taxon>Salamandroidea</taxon>
        <taxon>Salamandridae</taxon>
        <taxon>Pleurodelinae</taxon>
        <taxon>Pleurodeles</taxon>
    </lineage>
</organism>
<dbReference type="Pfam" id="PF01223">
    <property type="entry name" value="Endonuclease_NS"/>
    <property type="match status" value="1"/>
</dbReference>
<dbReference type="PANTHER" id="PTHR21472">
    <property type="entry name" value="ENDONUCLEASE DOMAIN-CONTAINING 1 PROTEIN ENDOD1"/>
    <property type="match status" value="1"/>
</dbReference>
<dbReference type="InterPro" id="IPR020821">
    <property type="entry name" value="ENPP1-3/EXOG-like_nuc-like"/>
</dbReference>
<dbReference type="InterPro" id="IPR039015">
    <property type="entry name" value="ENDOD1"/>
</dbReference>
<gene>
    <name evidence="4" type="ORF">NDU88_007281</name>
</gene>
<dbReference type="SMART" id="SM00892">
    <property type="entry name" value="Endonuclease_NS"/>
    <property type="match status" value="1"/>
</dbReference>
<dbReference type="InterPro" id="IPR044925">
    <property type="entry name" value="His-Me_finger_sf"/>
</dbReference>
<dbReference type="InterPro" id="IPR001604">
    <property type="entry name" value="Endo_G_ENPP1-like_dom"/>
</dbReference>
<evidence type="ECO:0008006" key="6">
    <source>
        <dbReference type="Google" id="ProtNLM"/>
    </source>
</evidence>
<dbReference type="GO" id="GO:0046872">
    <property type="term" value="F:metal ion binding"/>
    <property type="evidence" value="ECO:0007669"/>
    <property type="project" value="InterPro"/>
</dbReference>